<evidence type="ECO:0000256" key="1">
    <source>
        <dbReference type="SAM" id="Phobius"/>
    </source>
</evidence>
<accession>A0AA39HQ05</accession>
<evidence type="ECO:0000313" key="4">
    <source>
        <dbReference type="Proteomes" id="UP001175271"/>
    </source>
</evidence>
<dbReference type="EMBL" id="JAUCMV010000003">
    <property type="protein sequence ID" value="KAK0409915.1"/>
    <property type="molecule type" value="Genomic_DNA"/>
</dbReference>
<dbReference type="AlphaFoldDB" id="A0AA39HQ05"/>
<sequence length="126" mass="14891">MEDGREEISAVSTAFEQYFVFLEIDIRFFSAICWASAVFWLLVLVVLLYTECARMWRRVMVRSKEQKKMLPMYEISGANVSAEATRYNETMAKTYFWRDAYRPEMALLTNVTHLADQEGMYNKRDV</sequence>
<keyword evidence="1" id="KW-1133">Transmembrane helix</keyword>
<organism evidence="3 4">
    <name type="scientific">Steinernema hermaphroditum</name>
    <dbReference type="NCBI Taxonomy" id="289476"/>
    <lineage>
        <taxon>Eukaryota</taxon>
        <taxon>Metazoa</taxon>
        <taxon>Ecdysozoa</taxon>
        <taxon>Nematoda</taxon>
        <taxon>Chromadorea</taxon>
        <taxon>Rhabditida</taxon>
        <taxon>Tylenchina</taxon>
        <taxon>Panagrolaimomorpha</taxon>
        <taxon>Strongyloidoidea</taxon>
        <taxon>Steinernematidae</taxon>
        <taxon>Steinernema</taxon>
    </lineage>
</organism>
<keyword evidence="4" id="KW-1185">Reference proteome</keyword>
<proteinExistence type="predicted"/>
<name>A0AA39HQ05_9BILA</name>
<dbReference type="Proteomes" id="UP001175271">
    <property type="component" value="Unassembled WGS sequence"/>
</dbReference>
<reference evidence="3" key="1">
    <citation type="submission" date="2023-06" db="EMBL/GenBank/DDBJ databases">
        <title>Genomic analysis of the entomopathogenic nematode Steinernema hermaphroditum.</title>
        <authorList>
            <person name="Schwarz E.M."/>
            <person name="Heppert J.K."/>
            <person name="Baniya A."/>
            <person name="Schwartz H.T."/>
            <person name="Tan C.-H."/>
            <person name="Antoshechkin I."/>
            <person name="Sternberg P.W."/>
            <person name="Goodrich-Blair H."/>
            <person name="Dillman A.R."/>
        </authorList>
    </citation>
    <scope>NUCLEOTIDE SEQUENCE</scope>
    <source>
        <strain evidence="3">PS9179</strain>
        <tissue evidence="3">Whole animal</tissue>
    </source>
</reference>
<keyword evidence="1" id="KW-0812">Transmembrane</keyword>
<keyword evidence="1" id="KW-0472">Membrane</keyword>
<gene>
    <name evidence="2" type="ORF">QR680_004834</name>
    <name evidence="3" type="ORF">QR680_004841</name>
</gene>
<evidence type="ECO:0000313" key="3">
    <source>
        <dbReference type="EMBL" id="KAK0409926.1"/>
    </source>
</evidence>
<protein>
    <submittedName>
        <fullName evidence="3">Uncharacterized protein</fullName>
    </submittedName>
</protein>
<feature type="transmembrane region" description="Helical" evidence="1">
    <location>
        <begin position="28"/>
        <end position="50"/>
    </location>
</feature>
<evidence type="ECO:0000313" key="2">
    <source>
        <dbReference type="EMBL" id="KAK0409915.1"/>
    </source>
</evidence>
<dbReference type="EMBL" id="JAUCMV010000003">
    <property type="protein sequence ID" value="KAK0409926.1"/>
    <property type="molecule type" value="Genomic_DNA"/>
</dbReference>
<comment type="caution">
    <text evidence="3">The sequence shown here is derived from an EMBL/GenBank/DDBJ whole genome shotgun (WGS) entry which is preliminary data.</text>
</comment>